<sequence length="94" mass="10447">MVTVAGAWLSDESAPVSDILLDLVEMSKGIQHPVKGIFLRHFLNLTVRVSSALDRVSVDTAVAFVLANFVEMSKLWVKLSAVRPRNSHEQRMLT</sequence>
<feature type="non-terminal residue" evidence="1">
    <location>
        <position position="1"/>
    </location>
</feature>
<comment type="caution">
    <text evidence="1">The sequence shown here is derived from an EMBL/GenBank/DDBJ whole genome shotgun (WGS) entry which is preliminary data.</text>
</comment>
<organism evidence="1 2">
    <name type="scientific">Kipferlia bialata</name>
    <dbReference type="NCBI Taxonomy" id="797122"/>
    <lineage>
        <taxon>Eukaryota</taxon>
        <taxon>Metamonada</taxon>
        <taxon>Carpediemonas-like organisms</taxon>
        <taxon>Kipferlia</taxon>
    </lineage>
</organism>
<dbReference type="Proteomes" id="UP000265618">
    <property type="component" value="Unassembled WGS sequence"/>
</dbReference>
<dbReference type="EMBL" id="BDIP01009428">
    <property type="protein sequence ID" value="GCA65014.1"/>
    <property type="molecule type" value="Genomic_DNA"/>
</dbReference>
<evidence type="ECO:0000313" key="2">
    <source>
        <dbReference type="Proteomes" id="UP000265618"/>
    </source>
</evidence>
<protein>
    <submittedName>
        <fullName evidence="1">Vacuolar protein sorting-associated protein 35</fullName>
    </submittedName>
</protein>
<dbReference type="Pfam" id="PF03635">
    <property type="entry name" value="Vps35"/>
    <property type="match status" value="1"/>
</dbReference>
<dbReference type="PANTHER" id="PTHR11099">
    <property type="entry name" value="VACUOLAR SORTING PROTEIN 35"/>
    <property type="match status" value="1"/>
</dbReference>
<dbReference type="GO" id="GO:0006886">
    <property type="term" value="P:intracellular protein transport"/>
    <property type="evidence" value="ECO:0007669"/>
    <property type="project" value="TreeGrafter"/>
</dbReference>
<dbReference type="GO" id="GO:0005770">
    <property type="term" value="C:late endosome"/>
    <property type="evidence" value="ECO:0007669"/>
    <property type="project" value="TreeGrafter"/>
</dbReference>
<gene>
    <name evidence="1" type="ORF">KIPB_016018</name>
</gene>
<dbReference type="GO" id="GO:0042147">
    <property type="term" value="P:retrograde transport, endosome to Golgi"/>
    <property type="evidence" value="ECO:0007669"/>
    <property type="project" value="InterPro"/>
</dbReference>
<keyword evidence="2" id="KW-1185">Reference proteome</keyword>
<accession>A0A391NUZ0</accession>
<dbReference type="InterPro" id="IPR005378">
    <property type="entry name" value="Vps35"/>
</dbReference>
<dbReference type="GO" id="GO:0005829">
    <property type="term" value="C:cytosol"/>
    <property type="evidence" value="ECO:0007669"/>
    <property type="project" value="GOC"/>
</dbReference>
<reference evidence="1 2" key="1">
    <citation type="journal article" date="2018" name="PLoS ONE">
        <title>The draft genome of Kipferlia bialata reveals reductive genome evolution in fornicate parasites.</title>
        <authorList>
            <person name="Tanifuji G."/>
            <person name="Takabayashi S."/>
            <person name="Kume K."/>
            <person name="Takagi M."/>
            <person name="Nakayama T."/>
            <person name="Kamikawa R."/>
            <person name="Inagaki Y."/>
            <person name="Hashimoto T."/>
        </authorList>
    </citation>
    <scope>NUCLEOTIDE SEQUENCE [LARGE SCALE GENOMIC DNA]</scope>
    <source>
        <strain evidence="1">NY0173</strain>
    </source>
</reference>
<dbReference type="PANTHER" id="PTHR11099:SF0">
    <property type="entry name" value="VACUOLAR PROTEIN SORTING-ASSOCIATED PROTEIN 35"/>
    <property type="match status" value="1"/>
</dbReference>
<proteinExistence type="predicted"/>
<evidence type="ECO:0000313" key="1">
    <source>
        <dbReference type="EMBL" id="GCA65014.1"/>
    </source>
</evidence>
<dbReference type="GO" id="GO:0030906">
    <property type="term" value="C:retromer, cargo-selective complex"/>
    <property type="evidence" value="ECO:0007669"/>
    <property type="project" value="InterPro"/>
</dbReference>
<name>A0A391NUZ0_9EUKA</name>
<dbReference type="OrthoDB" id="10258141at2759"/>
<dbReference type="AlphaFoldDB" id="A0A391NUZ0"/>